<evidence type="ECO:0000313" key="1">
    <source>
        <dbReference type="EMBL" id="RKP05390.1"/>
    </source>
</evidence>
<sequence>MVKPRVTRTRPLPPVDNAVHRRRQCATHGTSFLRLGAASVTLPTATVCATIFVHNGWGHQRRPQYALHASREANARRLLFTVGPRLRANRPSAPMQLTFGRPRHRLYTRGFDRKAEMVRENIAPPSGRSASRLAAICHTVAHPTYHPDRRFNTPAPASPAFDPAQGPAARHLRRLLVDLCA</sequence>
<dbReference type="AlphaFoldDB" id="A0A4P9XJM7"/>
<accession>A0A4P9XJM7</accession>
<name>A0A4P9XJM7_9FUNG</name>
<evidence type="ECO:0000313" key="2">
    <source>
        <dbReference type="Proteomes" id="UP000271241"/>
    </source>
</evidence>
<protein>
    <submittedName>
        <fullName evidence="1">Uncharacterized protein</fullName>
    </submittedName>
</protein>
<gene>
    <name evidence="1" type="ORF">THASP1DRAFT_26103</name>
</gene>
<keyword evidence="2" id="KW-1185">Reference proteome</keyword>
<proteinExistence type="predicted"/>
<dbReference type="EMBL" id="KZ993145">
    <property type="protein sequence ID" value="RKP05390.1"/>
    <property type="molecule type" value="Genomic_DNA"/>
</dbReference>
<organism evidence="1 2">
    <name type="scientific">Thamnocephalis sphaerospora</name>
    <dbReference type="NCBI Taxonomy" id="78915"/>
    <lineage>
        <taxon>Eukaryota</taxon>
        <taxon>Fungi</taxon>
        <taxon>Fungi incertae sedis</taxon>
        <taxon>Zoopagomycota</taxon>
        <taxon>Zoopagomycotina</taxon>
        <taxon>Zoopagomycetes</taxon>
        <taxon>Zoopagales</taxon>
        <taxon>Sigmoideomycetaceae</taxon>
        <taxon>Thamnocephalis</taxon>
    </lineage>
</organism>
<reference evidence="2" key="1">
    <citation type="journal article" date="2018" name="Nat. Microbiol.">
        <title>Leveraging single-cell genomics to expand the fungal tree of life.</title>
        <authorList>
            <person name="Ahrendt S.R."/>
            <person name="Quandt C.A."/>
            <person name="Ciobanu D."/>
            <person name="Clum A."/>
            <person name="Salamov A."/>
            <person name="Andreopoulos B."/>
            <person name="Cheng J.F."/>
            <person name="Woyke T."/>
            <person name="Pelin A."/>
            <person name="Henrissat B."/>
            <person name="Reynolds N.K."/>
            <person name="Benny G.L."/>
            <person name="Smith M.E."/>
            <person name="James T.Y."/>
            <person name="Grigoriev I.V."/>
        </authorList>
    </citation>
    <scope>NUCLEOTIDE SEQUENCE [LARGE SCALE GENOMIC DNA]</scope>
    <source>
        <strain evidence="2">RSA 1356</strain>
    </source>
</reference>
<dbReference type="Proteomes" id="UP000271241">
    <property type="component" value="Unassembled WGS sequence"/>
</dbReference>